<proteinExistence type="predicted"/>
<keyword evidence="10" id="KW-1185">Reference proteome</keyword>
<accession>A0ABT9IEK4</accession>
<evidence type="ECO:0000256" key="7">
    <source>
        <dbReference type="SAM" id="Phobius"/>
    </source>
</evidence>
<keyword evidence="3 7" id="KW-0812">Transmembrane</keyword>
<organism evidence="9 10">
    <name type="scientific">Blastococcus carthaginiensis</name>
    <dbReference type="NCBI Taxonomy" id="3050034"/>
    <lineage>
        <taxon>Bacteria</taxon>
        <taxon>Bacillati</taxon>
        <taxon>Actinomycetota</taxon>
        <taxon>Actinomycetes</taxon>
        <taxon>Geodermatophilales</taxon>
        <taxon>Geodermatophilaceae</taxon>
        <taxon>Blastococcus</taxon>
    </lineage>
</organism>
<comment type="caution">
    <text evidence="9">The sequence shown here is derived from an EMBL/GenBank/DDBJ whole genome shotgun (WGS) entry which is preliminary data.</text>
</comment>
<evidence type="ECO:0000256" key="6">
    <source>
        <dbReference type="SAM" id="MobiDB-lite"/>
    </source>
</evidence>
<feature type="region of interest" description="Disordered" evidence="6">
    <location>
        <begin position="1"/>
        <end position="34"/>
    </location>
</feature>
<reference evidence="10" key="1">
    <citation type="submission" date="2023-05" db="EMBL/GenBank/DDBJ databases">
        <title>Draft genome of Pseudofrankia sp. BMG5.37.</title>
        <authorList>
            <person name="Gtari M."/>
            <person name="Ghodhbane F."/>
            <person name="Sbissi I."/>
        </authorList>
    </citation>
    <scope>NUCLEOTIDE SEQUENCE [LARGE SCALE GENOMIC DNA]</scope>
    <source>
        <strain evidence="10">BMG 814</strain>
    </source>
</reference>
<sequence>MTNSVPLPPPADAPGTEQQPPPGRPELRRSTTDRMAGGVCGGLADYTGIDAVLWRVGFVGLTVAGGAGVLVYLLLWVLMPAGPARSDETPSPLERLVQRLHDALTGRRASPPR</sequence>
<dbReference type="InterPro" id="IPR052027">
    <property type="entry name" value="PspC"/>
</dbReference>
<dbReference type="PANTHER" id="PTHR33885">
    <property type="entry name" value="PHAGE SHOCK PROTEIN C"/>
    <property type="match status" value="1"/>
</dbReference>
<dbReference type="EMBL" id="JASNFN010000018">
    <property type="protein sequence ID" value="MDP5184003.1"/>
    <property type="molecule type" value="Genomic_DNA"/>
</dbReference>
<keyword evidence="2" id="KW-1003">Cell membrane</keyword>
<evidence type="ECO:0000256" key="4">
    <source>
        <dbReference type="ARBA" id="ARBA00022989"/>
    </source>
</evidence>
<dbReference type="Pfam" id="PF04024">
    <property type="entry name" value="PspC"/>
    <property type="match status" value="1"/>
</dbReference>
<gene>
    <name evidence="9" type="ORF">QOZ88_15300</name>
</gene>
<protein>
    <submittedName>
        <fullName evidence="9">PspC domain-containing protein</fullName>
    </submittedName>
</protein>
<evidence type="ECO:0000313" key="10">
    <source>
        <dbReference type="Proteomes" id="UP001233673"/>
    </source>
</evidence>
<comment type="subcellular location">
    <subcellularLocation>
        <location evidence="1">Cell membrane</location>
        <topology evidence="1">Single-pass membrane protein</topology>
    </subcellularLocation>
</comment>
<dbReference type="InterPro" id="IPR007168">
    <property type="entry name" value="Phageshock_PspC_N"/>
</dbReference>
<evidence type="ECO:0000256" key="5">
    <source>
        <dbReference type="ARBA" id="ARBA00023136"/>
    </source>
</evidence>
<feature type="domain" description="Phage shock protein PspC N-terminal" evidence="8">
    <location>
        <begin position="26"/>
        <end position="81"/>
    </location>
</feature>
<dbReference type="Proteomes" id="UP001233673">
    <property type="component" value="Unassembled WGS sequence"/>
</dbReference>
<evidence type="ECO:0000259" key="8">
    <source>
        <dbReference type="Pfam" id="PF04024"/>
    </source>
</evidence>
<feature type="transmembrane region" description="Helical" evidence="7">
    <location>
        <begin position="52"/>
        <end position="78"/>
    </location>
</feature>
<evidence type="ECO:0000256" key="2">
    <source>
        <dbReference type="ARBA" id="ARBA00022475"/>
    </source>
</evidence>
<dbReference type="PANTHER" id="PTHR33885:SF3">
    <property type="entry name" value="PHAGE SHOCK PROTEIN C"/>
    <property type="match status" value="1"/>
</dbReference>
<name>A0ABT9IEK4_9ACTN</name>
<keyword evidence="5 7" id="KW-0472">Membrane</keyword>
<dbReference type="RefSeq" id="WP_306000605.1">
    <property type="nucleotide sequence ID" value="NZ_JASNFN010000018.1"/>
</dbReference>
<feature type="compositionally biased region" description="Pro residues" evidence="6">
    <location>
        <begin position="1"/>
        <end position="12"/>
    </location>
</feature>
<keyword evidence="4 7" id="KW-1133">Transmembrane helix</keyword>
<evidence type="ECO:0000256" key="1">
    <source>
        <dbReference type="ARBA" id="ARBA00004162"/>
    </source>
</evidence>
<evidence type="ECO:0000313" key="9">
    <source>
        <dbReference type="EMBL" id="MDP5184003.1"/>
    </source>
</evidence>
<evidence type="ECO:0000256" key="3">
    <source>
        <dbReference type="ARBA" id="ARBA00022692"/>
    </source>
</evidence>